<dbReference type="GO" id="GO:0030414">
    <property type="term" value="F:peptidase inhibitor activity"/>
    <property type="evidence" value="ECO:0007669"/>
    <property type="project" value="InterPro"/>
</dbReference>
<sequence>MKSLFLVISLAAFYVAYGVSSSVLSKKGNCPFVYESDHNCKRKFDFECLLDFDCNNTMKCCRTACRQYKCIQPLRNRVCNRYSDIAFVLDASGSIGEESFKNMKNVIKKLLEKFSHEIGYRHATVVYGGKPSIVFNNIGTWRGNLTTGDLVKMVDKIPYYKSSMTRINAALRLVHQDVFRWFQNQDHRTKMIVLFTDGIQNTPPYQEGLVEIGKLLDNENIKVFGILTGEQRNMNALLNLCTNDQFIFEPEFLPELIEVMYHETEYYC</sequence>
<dbReference type="AlphaFoldDB" id="A0A6S7FPK8"/>
<dbReference type="EMBL" id="CACRXK020000150">
    <property type="protein sequence ID" value="CAB3978893.1"/>
    <property type="molecule type" value="Genomic_DNA"/>
</dbReference>
<dbReference type="Pfam" id="PF00092">
    <property type="entry name" value="VWA"/>
    <property type="match status" value="1"/>
</dbReference>
<dbReference type="SMART" id="SM00327">
    <property type="entry name" value="VWA"/>
    <property type="match status" value="1"/>
</dbReference>
<comment type="caution">
    <text evidence="1">The sequence shown here is derived from an EMBL/GenBank/DDBJ whole genome shotgun (WGS) entry which is preliminary data.</text>
</comment>
<organism evidence="1 2">
    <name type="scientific">Paramuricea clavata</name>
    <name type="common">Red gorgonian</name>
    <name type="synonym">Violescent sea-whip</name>
    <dbReference type="NCBI Taxonomy" id="317549"/>
    <lineage>
        <taxon>Eukaryota</taxon>
        <taxon>Metazoa</taxon>
        <taxon>Cnidaria</taxon>
        <taxon>Anthozoa</taxon>
        <taxon>Octocorallia</taxon>
        <taxon>Malacalcyonacea</taxon>
        <taxon>Plexauridae</taxon>
        <taxon>Paramuricea</taxon>
    </lineage>
</organism>
<dbReference type="Gene3D" id="3.40.50.410">
    <property type="entry name" value="von Willebrand factor, type A domain"/>
    <property type="match status" value="1"/>
</dbReference>
<dbReference type="InterPro" id="IPR002035">
    <property type="entry name" value="VWF_A"/>
</dbReference>
<dbReference type="OrthoDB" id="6132730at2759"/>
<keyword evidence="2" id="KW-1185">Reference proteome</keyword>
<dbReference type="PROSITE" id="PS51390">
    <property type="entry name" value="WAP"/>
    <property type="match status" value="1"/>
</dbReference>
<proteinExistence type="predicted"/>
<dbReference type="InterPro" id="IPR036645">
    <property type="entry name" value="Elafin-like_sf"/>
</dbReference>
<dbReference type="SUPFAM" id="SSF53300">
    <property type="entry name" value="vWA-like"/>
    <property type="match status" value="1"/>
</dbReference>
<dbReference type="Proteomes" id="UP001152795">
    <property type="component" value="Unassembled WGS sequence"/>
</dbReference>
<reference evidence="1" key="1">
    <citation type="submission" date="2020-04" db="EMBL/GenBank/DDBJ databases">
        <authorList>
            <person name="Alioto T."/>
            <person name="Alioto T."/>
            <person name="Gomez Garrido J."/>
        </authorList>
    </citation>
    <scope>NUCLEOTIDE SEQUENCE</scope>
    <source>
        <strain evidence="1">A484AB</strain>
    </source>
</reference>
<dbReference type="InterPro" id="IPR050525">
    <property type="entry name" value="ECM_Assembly_Org"/>
</dbReference>
<dbReference type="InterPro" id="IPR036465">
    <property type="entry name" value="vWFA_dom_sf"/>
</dbReference>
<dbReference type="GO" id="GO:0005576">
    <property type="term" value="C:extracellular region"/>
    <property type="evidence" value="ECO:0007669"/>
    <property type="project" value="InterPro"/>
</dbReference>
<evidence type="ECO:0000313" key="1">
    <source>
        <dbReference type="EMBL" id="CAB3978893.1"/>
    </source>
</evidence>
<accession>A0A6S7FPK8</accession>
<dbReference type="PRINTS" id="PR00453">
    <property type="entry name" value="VWFADOMAIN"/>
</dbReference>
<dbReference type="PROSITE" id="PS50234">
    <property type="entry name" value="VWFA"/>
    <property type="match status" value="1"/>
</dbReference>
<name>A0A6S7FPK8_PARCT</name>
<evidence type="ECO:0000313" key="2">
    <source>
        <dbReference type="Proteomes" id="UP001152795"/>
    </source>
</evidence>
<dbReference type="CDD" id="cd01450">
    <property type="entry name" value="vWFA_subfamily_ECM"/>
    <property type="match status" value="1"/>
</dbReference>
<dbReference type="InterPro" id="IPR008197">
    <property type="entry name" value="WAP_dom"/>
</dbReference>
<dbReference type="PANTHER" id="PTHR24020:SF84">
    <property type="entry name" value="VWFA DOMAIN-CONTAINING PROTEIN"/>
    <property type="match status" value="1"/>
</dbReference>
<protein>
    <submittedName>
        <fullName evidence="1">Matrilin-3-like isoform X2</fullName>
    </submittedName>
</protein>
<dbReference type="Gene3D" id="4.10.75.10">
    <property type="entry name" value="Elafin-like"/>
    <property type="match status" value="1"/>
</dbReference>
<gene>
    <name evidence="1" type="ORF">PACLA_8A002316</name>
</gene>
<dbReference type="PANTHER" id="PTHR24020">
    <property type="entry name" value="COLLAGEN ALPHA"/>
    <property type="match status" value="1"/>
</dbReference>
<dbReference type="Pfam" id="PF00095">
    <property type="entry name" value="WAP"/>
    <property type="match status" value="1"/>
</dbReference>